<feature type="region of interest" description="Disordered" evidence="1">
    <location>
        <begin position="1"/>
        <end position="22"/>
    </location>
</feature>
<dbReference type="OrthoDB" id="8929450at2"/>
<evidence type="ECO:0000313" key="3">
    <source>
        <dbReference type="Proteomes" id="UP000234456"/>
    </source>
</evidence>
<organism evidence="2 3">
    <name type="scientific">Ralstonia pickettii</name>
    <name type="common">Burkholderia pickettii</name>
    <dbReference type="NCBI Taxonomy" id="329"/>
    <lineage>
        <taxon>Bacteria</taxon>
        <taxon>Pseudomonadati</taxon>
        <taxon>Pseudomonadota</taxon>
        <taxon>Betaproteobacteria</taxon>
        <taxon>Burkholderiales</taxon>
        <taxon>Burkholderiaceae</taxon>
        <taxon>Ralstonia</taxon>
    </lineage>
</organism>
<name>A0A2N4TJR3_RALPI</name>
<sequence length="186" mass="20218">MDVKKRDEESSDMPTTIGVGLGNAESLEASMRRAQEALSAVSARLANRPPMPRPDPTTERFVETDETMSPAQARALAERCIAGEAAEPASLARAFSALLGQIDGLEADHAGRRRVLRQWMVSQLTYKMLYLHHTGQDSTVPPRALRAQKERVKAQVSALLDAGRSYADVRLTDLRFTEDGGAAGQG</sequence>
<comment type="caution">
    <text evidence="2">The sequence shown here is derived from an EMBL/GenBank/DDBJ whole genome shotgun (WGS) entry which is preliminary data.</text>
</comment>
<dbReference type="RefSeq" id="WP_102067564.1">
    <property type="nucleotide sequence ID" value="NZ_PKQE01000009.1"/>
</dbReference>
<evidence type="ECO:0000313" key="2">
    <source>
        <dbReference type="EMBL" id="PLC39934.1"/>
    </source>
</evidence>
<dbReference type="EMBL" id="PKQE01000009">
    <property type="protein sequence ID" value="PLC39934.1"/>
    <property type="molecule type" value="Genomic_DNA"/>
</dbReference>
<proteinExistence type="predicted"/>
<protein>
    <submittedName>
        <fullName evidence="2">Uncharacterized protein</fullName>
    </submittedName>
</protein>
<evidence type="ECO:0000256" key="1">
    <source>
        <dbReference type="SAM" id="MobiDB-lite"/>
    </source>
</evidence>
<reference evidence="2 3" key="1">
    <citation type="submission" date="2017-12" db="EMBL/GenBank/DDBJ databases">
        <title>Draft genome sequence of Ralstonia pickettii 52.</title>
        <authorList>
            <person name="Zheng B."/>
        </authorList>
    </citation>
    <scope>NUCLEOTIDE SEQUENCE [LARGE SCALE GENOMIC DNA]</scope>
    <source>
        <strain evidence="2 3">52</strain>
    </source>
</reference>
<gene>
    <name evidence="2" type="ORF">C0Q88_24860</name>
</gene>
<dbReference type="AlphaFoldDB" id="A0A2N4TJR3"/>
<accession>A0A2N4TJR3</accession>
<dbReference type="Proteomes" id="UP000234456">
    <property type="component" value="Unassembled WGS sequence"/>
</dbReference>